<sequence>MIKASLMYPYAEGARFDFEYYTDKHLPFVKASLGPALKGLTAEKGLVGGTPDTPPPFIVCGHLYFESVEAMQEAYAPHAAAIRADIRNFTDLEPVMMISDVLIG</sequence>
<dbReference type="EMBL" id="MCGQ01000103">
    <property type="protein sequence ID" value="OXY86093.1"/>
    <property type="molecule type" value="Genomic_DNA"/>
</dbReference>
<dbReference type="NCBIfam" id="TIGR02118">
    <property type="entry name" value="EthD family reductase"/>
    <property type="match status" value="1"/>
</dbReference>
<dbReference type="OrthoDB" id="5343971at2"/>
<dbReference type="PANTHER" id="PTHR40260">
    <property type="entry name" value="BLR8190 PROTEIN"/>
    <property type="match status" value="1"/>
</dbReference>
<dbReference type="Pfam" id="PF07110">
    <property type="entry name" value="EthD"/>
    <property type="match status" value="1"/>
</dbReference>
<dbReference type="SUPFAM" id="SSF54909">
    <property type="entry name" value="Dimeric alpha+beta barrel"/>
    <property type="match status" value="1"/>
</dbReference>
<protein>
    <submittedName>
        <fullName evidence="2">Ethyl tert-butyl ether degradation protein EthD</fullName>
    </submittedName>
</protein>
<evidence type="ECO:0000313" key="3">
    <source>
        <dbReference type="Proteomes" id="UP000215483"/>
    </source>
</evidence>
<dbReference type="RefSeq" id="WP_094222780.1">
    <property type="nucleotide sequence ID" value="NZ_MCGQ01000103.1"/>
</dbReference>
<dbReference type="InterPro" id="IPR009799">
    <property type="entry name" value="EthD_dom"/>
</dbReference>
<keyword evidence="3" id="KW-1185">Reference proteome</keyword>
<feature type="domain" description="EthD" evidence="1">
    <location>
        <begin position="18"/>
        <end position="92"/>
    </location>
</feature>
<name>A0A233RRR8_STRDA</name>
<evidence type="ECO:0000259" key="1">
    <source>
        <dbReference type="Pfam" id="PF07110"/>
    </source>
</evidence>
<organism evidence="2 3">
    <name type="scientific">Streptomyces diastatochromogenes</name>
    <dbReference type="NCBI Taxonomy" id="42236"/>
    <lineage>
        <taxon>Bacteria</taxon>
        <taxon>Bacillati</taxon>
        <taxon>Actinomycetota</taxon>
        <taxon>Actinomycetes</taxon>
        <taxon>Kitasatosporales</taxon>
        <taxon>Streptomycetaceae</taxon>
        <taxon>Streptomyces</taxon>
    </lineage>
</organism>
<reference evidence="2 3" key="1">
    <citation type="submission" date="2016-07" db="EMBL/GenBank/DDBJ databases">
        <title>Draft genome of Streptomyces diastatochromogenes.</title>
        <authorList>
            <person name="Podduturi R."/>
            <person name="Lukassen M.B."/>
            <person name="Clausen N."/>
            <person name="Nielsen J.L."/>
            <person name="Jorgensen N.O."/>
        </authorList>
    </citation>
    <scope>NUCLEOTIDE SEQUENCE [LARGE SCALE GENOMIC DNA]</scope>
    <source>
        <strain evidence="2 3">DSM 40608</strain>
    </source>
</reference>
<gene>
    <name evidence="2" type="ORF">BEK98_44985</name>
</gene>
<comment type="caution">
    <text evidence="2">The sequence shown here is derived from an EMBL/GenBank/DDBJ whole genome shotgun (WGS) entry which is preliminary data.</text>
</comment>
<dbReference type="PANTHER" id="PTHR40260:SF2">
    <property type="entry name" value="BLR8190 PROTEIN"/>
    <property type="match status" value="1"/>
</dbReference>
<evidence type="ECO:0000313" key="2">
    <source>
        <dbReference type="EMBL" id="OXY86093.1"/>
    </source>
</evidence>
<dbReference type="InterPro" id="IPR011008">
    <property type="entry name" value="Dimeric_a/b-barrel"/>
</dbReference>
<dbReference type="Proteomes" id="UP000215483">
    <property type="component" value="Unassembled WGS sequence"/>
</dbReference>
<dbReference type="AlphaFoldDB" id="A0A233RRR8"/>
<accession>A0A233RRR8</accession>
<proteinExistence type="predicted"/>
<dbReference type="GO" id="GO:0016491">
    <property type="term" value="F:oxidoreductase activity"/>
    <property type="evidence" value="ECO:0007669"/>
    <property type="project" value="InterPro"/>
</dbReference>
<dbReference type="Gene3D" id="3.30.70.100">
    <property type="match status" value="1"/>
</dbReference>